<evidence type="ECO:0000256" key="2">
    <source>
        <dbReference type="ARBA" id="ARBA00023125"/>
    </source>
</evidence>
<dbReference type="EMBL" id="LMCB01000024">
    <property type="protein sequence ID" value="KZL17943.1"/>
    <property type="molecule type" value="Genomic_DNA"/>
</dbReference>
<dbReference type="PATRIC" id="fig|989403.3.peg.2871"/>
<evidence type="ECO:0000256" key="3">
    <source>
        <dbReference type="ARBA" id="ARBA00023163"/>
    </source>
</evidence>
<dbReference type="InterPro" id="IPR001647">
    <property type="entry name" value="HTH_TetR"/>
</dbReference>
<keyword evidence="1" id="KW-0805">Transcription regulation</keyword>
<feature type="domain" description="HTH tetR-type" evidence="5">
    <location>
        <begin position="13"/>
        <end position="73"/>
    </location>
</feature>
<dbReference type="PANTHER" id="PTHR47506">
    <property type="entry name" value="TRANSCRIPTIONAL REGULATORY PROTEIN"/>
    <property type="match status" value="1"/>
</dbReference>
<dbReference type="RefSeq" id="WP_068006641.1">
    <property type="nucleotide sequence ID" value="NZ_FOFM01000006.1"/>
</dbReference>
<dbReference type="OrthoDB" id="9805134at2"/>
<organism evidence="6 7">
    <name type="scientific">Pseudovibrio axinellae</name>
    <dbReference type="NCBI Taxonomy" id="989403"/>
    <lineage>
        <taxon>Bacteria</taxon>
        <taxon>Pseudomonadati</taxon>
        <taxon>Pseudomonadota</taxon>
        <taxon>Alphaproteobacteria</taxon>
        <taxon>Hyphomicrobiales</taxon>
        <taxon>Stappiaceae</taxon>
        <taxon>Pseudovibrio</taxon>
    </lineage>
</organism>
<name>A0A165XQI1_9HYPH</name>
<keyword evidence="7" id="KW-1185">Reference proteome</keyword>
<evidence type="ECO:0000259" key="5">
    <source>
        <dbReference type="PROSITE" id="PS50977"/>
    </source>
</evidence>
<evidence type="ECO:0000313" key="6">
    <source>
        <dbReference type="EMBL" id="KZL17943.1"/>
    </source>
</evidence>
<evidence type="ECO:0000256" key="1">
    <source>
        <dbReference type="ARBA" id="ARBA00023015"/>
    </source>
</evidence>
<accession>A0A165XQI1</accession>
<feature type="DNA-binding region" description="H-T-H motif" evidence="4">
    <location>
        <begin position="36"/>
        <end position="55"/>
    </location>
</feature>
<dbReference type="Gene3D" id="1.10.357.10">
    <property type="entry name" value="Tetracycline Repressor, domain 2"/>
    <property type="match status" value="1"/>
</dbReference>
<dbReference type="AlphaFoldDB" id="A0A165XQI1"/>
<reference evidence="6 7" key="1">
    <citation type="journal article" date="2016" name="Front. Microbiol.">
        <title>Comparative Genomic Analysis Reveals a Diverse Repertoire of Genes Involved in Prokaryote-Eukaryote Interactions within the Pseudovibrio Genus.</title>
        <authorList>
            <person name="Romano S."/>
            <person name="Fernandez-Guerra A."/>
            <person name="Reen F.J."/>
            <person name="Glockner F.O."/>
            <person name="Crowley S.P."/>
            <person name="O'Sullivan O."/>
            <person name="Cotter P.D."/>
            <person name="Adams C."/>
            <person name="Dobson A.D."/>
            <person name="O'Gara F."/>
        </authorList>
    </citation>
    <scope>NUCLEOTIDE SEQUENCE [LARGE SCALE GENOMIC DNA]</scope>
    <source>
        <strain evidence="6 7">Ad2</strain>
    </source>
</reference>
<sequence>MESKLDKKKQRGENTRKALIVSTIDCLDRLGYAETSINRVLEGVDVSRGALMHHFPSKEDLVIGTVDFLLSRILRHYQVESPSSFPFVQTGGPGRGSFADTLVAYWKNIIDTPEGRAFTEIIMATRTDKALSQRISGRLENWNDELDRFFLPPNLDAKAAQDMTLTLVILRSFIRGMIFQQEFHSDPSYIEKIIRRFSQILEPHLTLNTLTSNQ</sequence>
<keyword evidence="2 4" id="KW-0238">DNA-binding</keyword>
<dbReference type="Pfam" id="PF00440">
    <property type="entry name" value="TetR_N"/>
    <property type="match status" value="1"/>
</dbReference>
<comment type="caution">
    <text evidence="6">The sequence shown here is derived from an EMBL/GenBank/DDBJ whole genome shotgun (WGS) entry which is preliminary data.</text>
</comment>
<dbReference type="SUPFAM" id="SSF46689">
    <property type="entry name" value="Homeodomain-like"/>
    <property type="match status" value="1"/>
</dbReference>
<dbReference type="GO" id="GO:0003677">
    <property type="term" value="F:DNA binding"/>
    <property type="evidence" value="ECO:0007669"/>
    <property type="project" value="UniProtKB-UniRule"/>
</dbReference>
<dbReference type="PROSITE" id="PS50977">
    <property type="entry name" value="HTH_TETR_2"/>
    <property type="match status" value="1"/>
</dbReference>
<evidence type="ECO:0000256" key="4">
    <source>
        <dbReference type="PROSITE-ProRule" id="PRU00335"/>
    </source>
</evidence>
<gene>
    <name evidence="6" type="primary">betI_6</name>
    <name evidence="6" type="ORF">PsAD2_02676</name>
</gene>
<keyword evidence="3" id="KW-0804">Transcription</keyword>
<dbReference type="InterPro" id="IPR009057">
    <property type="entry name" value="Homeodomain-like_sf"/>
</dbReference>
<dbReference type="STRING" id="989403.SAMN05421798_106304"/>
<proteinExistence type="predicted"/>
<protein>
    <submittedName>
        <fullName evidence="6">HTH-type transcriptional regulator BetI</fullName>
    </submittedName>
</protein>
<dbReference type="Proteomes" id="UP000076577">
    <property type="component" value="Unassembled WGS sequence"/>
</dbReference>
<dbReference type="PANTHER" id="PTHR47506:SF6">
    <property type="entry name" value="HTH-TYPE TRANSCRIPTIONAL REPRESSOR NEMR"/>
    <property type="match status" value="1"/>
</dbReference>
<evidence type="ECO:0000313" key="7">
    <source>
        <dbReference type="Proteomes" id="UP000076577"/>
    </source>
</evidence>